<keyword evidence="10" id="KW-1185">Reference proteome</keyword>
<keyword evidence="3 8" id="KW-0479">Metal-binding</keyword>
<dbReference type="RefSeq" id="WP_006332076.1">
    <property type="nucleotide sequence ID" value="NZ_BAHC01000070.1"/>
</dbReference>
<evidence type="ECO:0000313" key="10">
    <source>
        <dbReference type="Proteomes" id="UP000008363"/>
    </source>
</evidence>
<dbReference type="STRING" id="1108045.GORHZ_070_00340"/>
<protein>
    <recommendedName>
        <fullName evidence="8">Ferredoxin</fullName>
    </recommendedName>
</protein>
<dbReference type="PANTHER" id="PTHR36923:SF3">
    <property type="entry name" value="FERREDOXIN"/>
    <property type="match status" value="1"/>
</dbReference>
<dbReference type="GO" id="GO:0009055">
    <property type="term" value="F:electron transfer activity"/>
    <property type="evidence" value="ECO:0007669"/>
    <property type="project" value="UniProtKB-UniRule"/>
</dbReference>
<evidence type="ECO:0000256" key="8">
    <source>
        <dbReference type="RuleBase" id="RU368020"/>
    </source>
</evidence>
<evidence type="ECO:0000256" key="3">
    <source>
        <dbReference type="ARBA" id="ARBA00022723"/>
    </source>
</evidence>
<evidence type="ECO:0000256" key="6">
    <source>
        <dbReference type="ARBA" id="ARBA00023014"/>
    </source>
</evidence>
<organism evidence="9 10">
    <name type="scientific">Gordonia rhizosphera NBRC 16068</name>
    <dbReference type="NCBI Taxonomy" id="1108045"/>
    <lineage>
        <taxon>Bacteria</taxon>
        <taxon>Bacillati</taxon>
        <taxon>Actinomycetota</taxon>
        <taxon>Actinomycetes</taxon>
        <taxon>Mycobacteriales</taxon>
        <taxon>Gordoniaceae</taxon>
        <taxon>Gordonia</taxon>
    </lineage>
</organism>
<dbReference type="InterPro" id="IPR051269">
    <property type="entry name" value="Fe-S_cluster_ET"/>
</dbReference>
<keyword evidence="7" id="KW-0003">3Fe-4S</keyword>
<evidence type="ECO:0000256" key="5">
    <source>
        <dbReference type="ARBA" id="ARBA00023004"/>
    </source>
</evidence>
<evidence type="ECO:0000256" key="1">
    <source>
        <dbReference type="ARBA" id="ARBA00001927"/>
    </source>
</evidence>
<keyword evidence="2 8" id="KW-0813">Transport</keyword>
<reference evidence="9 10" key="1">
    <citation type="submission" date="2012-08" db="EMBL/GenBank/DDBJ databases">
        <title>Whole genome shotgun sequence of Gordonia rhizosphera NBRC 16068.</title>
        <authorList>
            <person name="Takarada H."/>
            <person name="Isaki S."/>
            <person name="Hosoyama A."/>
            <person name="Tsuchikane K."/>
            <person name="Katsumata H."/>
            <person name="Baba S."/>
            <person name="Ohji S."/>
            <person name="Yamazaki S."/>
            <person name="Fujita N."/>
        </authorList>
    </citation>
    <scope>NUCLEOTIDE SEQUENCE [LARGE SCALE GENOMIC DNA]</scope>
    <source>
        <strain evidence="9 10">NBRC 16068</strain>
    </source>
</reference>
<evidence type="ECO:0000256" key="7">
    <source>
        <dbReference type="ARBA" id="ARBA00023291"/>
    </source>
</evidence>
<evidence type="ECO:0000256" key="2">
    <source>
        <dbReference type="ARBA" id="ARBA00022448"/>
    </source>
</evidence>
<comment type="cofactor">
    <cofactor evidence="1">
        <name>[3Fe-4S] cluster</name>
        <dbReference type="ChEBI" id="CHEBI:21137"/>
    </cofactor>
</comment>
<evidence type="ECO:0000313" key="9">
    <source>
        <dbReference type="EMBL" id="GAB89779.1"/>
    </source>
</evidence>
<comment type="caution">
    <text evidence="9">The sequence shown here is derived from an EMBL/GenBank/DDBJ whole genome shotgun (WGS) entry which is preliminary data.</text>
</comment>
<sequence length="72" mass="7851">MVAVGRRTVKVSVDRDLCEGHSLCVELAPTVFDIGDDDLAVWQEHPPESADDDVRAAVRACPRQAISMAEDD</sequence>
<proteinExistence type="predicted"/>
<name>K6WT96_9ACTN</name>
<keyword evidence="5 8" id="KW-0408">Iron</keyword>
<dbReference type="PRINTS" id="PR00352">
    <property type="entry name" value="3FE4SFRDOXIN"/>
</dbReference>
<dbReference type="eggNOG" id="COG1141">
    <property type="taxonomic scope" value="Bacteria"/>
</dbReference>
<evidence type="ECO:0000256" key="4">
    <source>
        <dbReference type="ARBA" id="ARBA00022982"/>
    </source>
</evidence>
<gene>
    <name evidence="9" type="ORF">GORHZ_070_00340</name>
</gene>
<accession>K6WT96</accession>
<dbReference type="GO" id="GO:0005506">
    <property type="term" value="F:iron ion binding"/>
    <property type="evidence" value="ECO:0007669"/>
    <property type="project" value="UniProtKB-UniRule"/>
</dbReference>
<dbReference type="SUPFAM" id="SSF54862">
    <property type="entry name" value="4Fe-4S ferredoxins"/>
    <property type="match status" value="1"/>
</dbReference>
<dbReference type="AlphaFoldDB" id="K6WT96"/>
<keyword evidence="6 8" id="KW-0411">Iron-sulfur</keyword>
<dbReference type="InterPro" id="IPR001080">
    <property type="entry name" value="3Fe4S_ferredoxin"/>
</dbReference>
<dbReference type="EMBL" id="BAHC01000070">
    <property type="protein sequence ID" value="GAB89779.1"/>
    <property type="molecule type" value="Genomic_DNA"/>
</dbReference>
<dbReference type="PANTHER" id="PTHR36923">
    <property type="entry name" value="FERREDOXIN"/>
    <property type="match status" value="1"/>
</dbReference>
<dbReference type="GO" id="GO:0051538">
    <property type="term" value="F:3 iron, 4 sulfur cluster binding"/>
    <property type="evidence" value="ECO:0007669"/>
    <property type="project" value="UniProtKB-KW"/>
</dbReference>
<dbReference type="Gene3D" id="3.30.70.20">
    <property type="match status" value="1"/>
</dbReference>
<comment type="function">
    <text evidence="8">Ferredoxins are iron-sulfur proteins that transfer electrons in a wide variety of metabolic reactions.</text>
</comment>
<dbReference type="Proteomes" id="UP000008363">
    <property type="component" value="Unassembled WGS sequence"/>
</dbReference>
<keyword evidence="4 8" id="KW-0249">Electron transport</keyword>
<dbReference type="Pfam" id="PF13459">
    <property type="entry name" value="Fer4_15"/>
    <property type="match status" value="1"/>
</dbReference>